<dbReference type="InterPro" id="IPR057033">
    <property type="entry name" value="Ubiquitin_IARS1"/>
</dbReference>
<evidence type="ECO:0000256" key="3">
    <source>
        <dbReference type="ARBA" id="ARBA00005594"/>
    </source>
</evidence>
<dbReference type="Proteomes" id="UP000015104">
    <property type="component" value="Unassembled WGS sequence"/>
</dbReference>
<dbReference type="EC" id="6.1.1.5" evidence="4"/>
<comment type="similarity">
    <text evidence="3 17">Belongs to the class-I aminoacyl-tRNA synthetase family.</text>
</comment>
<dbReference type="Gene3D" id="3.40.50.620">
    <property type="entry name" value="HUPs"/>
    <property type="match status" value="2"/>
</dbReference>
<reference evidence="21" key="2">
    <citation type="submission" date="2015-06" db="UniProtKB">
        <authorList>
            <consortium name="EnsemblMetazoa"/>
        </authorList>
    </citation>
    <scope>IDENTIFICATION</scope>
</reference>
<keyword evidence="9 17" id="KW-0067">ATP-binding</keyword>
<evidence type="ECO:0000256" key="13">
    <source>
        <dbReference type="ARBA" id="ARBA00032665"/>
    </source>
</evidence>
<dbReference type="NCBIfam" id="TIGR00392">
    <property type="entry name" value="ileS"/>
    <property type="match status" value="1"/>
</dbReference>
<dbReference type="InterPro" id="IPR023586">
    <property type="entry name" value="Ile-tRNA-ligase_type2"/>
</dbReference>
<dbReference type="GO" id="GO:0000049">
    <property type="term" value="F:tRNA binding"/>
    <property type="evidence" value="ECO:0007669"/>
    <property type="project" value="InterPro"/>
</dbReference>
<dbReference type="InterPro" id="IPR001412">
    <property type="entry name" value="aa-tRNA-synth_I_CS"/>
</dbReference>
<dbReference type="EnsemblMetazoa" id="tetur22g00070.1">
    <property type="protein sequence ID" value="tetur22g00070.1"/>
    <property type="gene ID" value="tetur22g00070"/>
</dbReference>
<dbReference type="InterPro" id="IPR009008">
    <property type="entry name" value="Val/Leu/Ile-tRNA-synth_edit"/>
</dbReference>
<evidence type="ECO:0000256" key="2">
    <source>
        <dbReference type="ARBA" id="ARBA00004514"/>
    </source>
</evidence>
<evidence type="ECO:0000256" key="15">
    <source>
        <dbReference type="ARBA" id="ARBA00063494"/>
    </source>
</evidence>
<dbReference type="Pfam" id="PF08264">
    <property type="entry name" value="Anticodon_1"/>
    <property type="match status" value="1"/>
</dbReference>
<evidence type="ECO:0000256" key="4">
    <source>
        <dbReference type="ARBA" id="ARBA00013165"/>
    </source>
</evidence>
<evidence type="ECO:0000256" key="14">
    <source>
        <dbReference type="ARBA" id="ARBA00048359"/>
    </source>
</evidence>
<dbReference type="FunFam" id="3.90.740.10:FF:000044">
    <property type="entry name" value="Isoleucine--tRNA ligase"/>
    <property type="match status" value="1"/>
</dbReference>
<comment type="subunit">
    <text evidence="15">Part of a multisubunit complex that groups tRNA ligases for Arg (RARS1), Asp (DARS1), Gln (QARS1), Ile (IARS1), Leu (LARS1), Lys (KARS1), Met (MARS1) the bifunctional ligase for Glu and Pro (EPRS1) and the auxiliary subunits AIMP1/p43, AIMP2/p38 and EEF1E1/p18.</text>
</comment>
<dbReference type="Pfam" id="PF23567">
    <property type="entry name" value="Ubiquitin_IARS1"/>
    <property type="match status" value="1"/>
</dbReference>
<accession>T1KUI4</accession>
<sequence length="1184" mass="136236">MVNLVPETINFPNEEKIVLEHWQNTKAFETSLKQSSGKPPFVFFDGPPFATGLPHYGHILAGTIKDIVTRWAHQSGYHVERRFGWDCHGLPVEYEIDKSLGIKGPEDVEKMGIAAYNKECRAIVMRYSDEWENIVTRLGRWIDFKNDYKTMYPWFMETVWWVFKQLFSKGLVYRGVKVMPFSTKCNTPLSNFEAGQNYKDVVDPTVIVSFPLDDEPSVSLVAWTTTPWTLPSNLALCVNPELDYVKVHDNVRNADFILMESRLIELFKKPDDYKILEKFKGKTLEGKKYEPLFPYFASRKSEGAFRVLCDGYVTSESGTGIVHQSPYFGEDDYRICLNYGVITKEGPMVCPVDNSGRFVEPVNDFLGQHVKDADKNIIKLLKERKRLVQSGTTKHSYPFCWRSDTPLIYRAVPSWFIRVEQMTSNLLKNNQETYWVPDFVKEGRFANWLKDARDWAVSRNRYWGTPIPIWTNDDGSEIIVVGSIAELEELSGVKVNDLHRESVDDITIPSKKDGQVLRRVKEVFDCWFESGSMPYAQAHYPFENRRKFEENFPADFIAEGVDQTRGWFYTLLVLSTALFDRPPFKNLIVNGLVLASDGQKMSKSKKNYPNPMEVVDKYGADALRLYLINSPVVRAENLRFREEGVRDILKDVFLPWFNAYRFLIQNVQLYEKNTGANVIFDPSKLSKPINPMDRWILSFTQSLIKFVKQEMKAYRLYTVVPKLVGFIENLTNWYVKMNRKRFKADKEKEDCLTALETLSVVLMSIVRLMAPFTPFLTEYIYSNLKNLFNVGDETKSIHHLMLPEVQLALIDEEVENQVSDMKTVIEIGRILRDRKTLPLKYPLPEIIIISKDEDTLKNIKSMEKYILDELNVRKVTVTDDKEKYGLELKAEPDIKALGIRLREKSKDIIKAIRELSDEKLQEYQKNPNLFTINNIVFEPDEIRLTYKFGGDAGNILSEKYIASSEGNILVILDVTPDDSMKDEGTAREVTNRIQKLKKKAHLVPTDEIIVFYSTSDSNLERVITSFNEYISNTVNSPIKPMKDLPSGIKVLIKEDQDLKDKPLTLALIRRVAMENSNPTSSEPQELPLCRYVNVVFVNNKKNGSIERGTILLENPIDCRVITGEAHLIKLVKILFNLQGENLFLFDKSSGSRLNLSNVNDFLNLHKQTIVASTTNQYPSSVTVG</sequence>
<dbReference type="InterPro" id="IPR014729">
    <property type="entry name" value="Rossmann-like_a/b/a_fold"/>
</dbReference>
<dbReference type="HAMAP" id="MF_02003">
    <property type="entry name" value="Ile_tRNA_synth_type2"/>
    <property type="match status" value="1"/>
</dbReference>
<dbReference type="GO" id="GO:0004822">
    <property type="term" value="F:isoleucine-tRNA ligase activity"/>
    <property type="evidence" value="ECO:0007669"/>
    <property type="project" value="UniProtKB-EC"/>
</dbReference>
<keyword evidence="11" id="KW-0007">Acetylation</keyword>
<evidence type="ECO:0000256" key="6">
    <source>
        <dbReference type="ARBA" id="ARBA00022553"/>
    </source>
</evidence>
<dbReference type="SUPFAM" id="SSF47323">
    <property type="entry name" value="Anticodon-binding domain of a subclass of class I aminoacyl-tRNA synthetases"/>
    <property type="match status" value="1"/>
</dbReference>
<dbReference type="FunFam" id="3.40.50.620:FF:000414">
    <property type="entry name" value="Isoleucine--tRNA ligase, cytoplasmic-like"/>
    <property type="match status" value="1"/>
</dbReference>
<dbReference type="STRING" id="32264.T1KUI4"/>
<evidence type="ECO:0000256" key="16">
    <source>
        <dbReference type="ARBA" id="ARBA00069879"/>
    </source>
</evidence>
<dbReference type="Pfam" id="PF19302">
    <property type="entry name" value="DUF5915"/>
    <property type="match status" value="1"/>
</dbReference>
<dbReference type="PANTHER" id="PTHR42780">
    <property type="entry name" value="SOLEUCYL-TRNA SYNTHETASE"/>
    <property type="match status" value="1"/>
</dbReference>
<dbReference type="PROSITE" id="PS00178">
    <property type="entry name" value="AA_TRNA_LIGASE_I"/>
    <property type="match status" value="1"/>
</dbReference>
<evidence type="ECO:0000256" key="12">
    <source>
        <dbReference type="ARBA" id="ARBA00023146"/>
    </source>
</evidence>
<keyword evidence="6" id="KW-0597">Phosphoprotein</keyword>
<keyword evidence="8 17" id="KW-0547">Nucleotide-binding</keyword>
<comment type="function">
    <text evidence="1">Catalyzes the specific attachment of an amino acid to its cognate tRNA in a 2 step reaction: the amino acid (AA) is first activated by ATP to form AA-AMP and then transferred to the acceptor end of the tRNA.</text>
</comment>
<gene>
    <name evidence="21" type="primary">107367498</name>
</gene>
<dbReference type="InterPro" id="IPR009080">
    <property type="entry name" value="tRNAsynth_Ia_anticodon-bd"/>
</dbReference>
<evidence type="ECO:0000259" key="19">
    <source>
        <dbReference type="Pfam" id="PF08264"/>
    </source>
</evidence>
<dbReference type="PANTHER" id="PTHR42780:SF1">
    <property type="entry name" value="ISOLEUCINE--TRNA LIGASE, CYTOPLASMIC"/>
    <property type="match status" value="1"/>
</dbReference>
<dbReference type="InterPro" id="IPR013155">
    <property type="entry name" value="M/V/L/I-tRNA-synth_anticd-bd"/>
</dbReference>
<comment type="subcellular location">
    <subcellularLocation>
        <location evidence="2">Cytoplasm</location>
        <location evidence="2">Cytosol</location>
    </subcellularLocation>
</comment>
<dbReference type="Gene3D" id="1.10.730.10">
    <property type="entry name" value="Isoleucyl-tRNA Synthetase, Domain 1"/>
    <property type="match status" value="1"/>
</dbReference>
<evidence type="ECO:0000256" key="5">
    <source>
        <dbReference type="ARBA" id="ARBA00022490"/>
    </source>
</evidence>
<evidence type="ECO:0000259" key="20">
    <source>
        <dbReference type="Pfam" id="PF23567"/>
    </source>
</evidence>
<dbReference type="InterPro" id="IPR002301">
    <property type="entry name" value="Ile-tRNA-ligase"/>
</dbReference>
<comment type="catalytic activity">
    <reaction evidence="14">
        <text>tRNA(Ile) + L-isoleucine + ATP = L-isoleucyl-tRNA(Ile) + AMP + diphosphate</text>
        <dbReference type="Rhea" id="RHEA:11060"/>
        <dbReference type="Rhea" id="RHEA-COMP:9666"/>
        <dbReference type="Rhea" id="RHEA-COMP:9695"/>
        <dbReference type="ChEBI" id="CHEBI:30616"/>
        <dbReference type="ChEBI" id="CHEBI:33019"/>
        <dbReference type="ChEBI" id="CHEBI:58045"/>
        <dbReference type="ChEBI" id="CHEBI:78442"/>
        <dbReference type="ChEBI" id="CHEBI:78528"/>
        <dbReference type="ChEBI" id="CHEBI:456215"/>
        <dbReference type="EC" id="6.1.1.5"/>
    </reaction>
</comment>
<keyword evidence="12 17" id="KW-0030">Aminoacyl-tRNA synthetase</keyword>
<evidence type="ECO:0000256" key="11">
    <source>
        <dbReference type="ARBA" id="ARBA00022990"/>
    </source>
</evidence>
<dbReference type="AlphaFoldDB" id="T1KUI4"/>
<dbReference type="GO" id="GO:0017101">
    <property type="term" value="C:aminoacyl-tRNA synthetase multienzyme complex"/>
    <property type="evidence" value="ECO:0007669"/>
    <property type="project" value="UniProtKB-ARBA"/>
</dbReference>
<organism evidence="21 22">
    <name type="scientific">Tetranychus urticae</name>
    <name type="common">Two-spotted spider mite</name>
    <dbReference type="NCBI Taxonomy" id="32264"/>
    <lineage>
        <taxon>Eukaryota</taxon>
        <taxon>Metazoa</taxon>
        <taxon>Ecdysozoa</taxon>
        <taxon>Arthropoda</taxon>
        <taxon>Chelicerata</taxon>
        <taxon>Arachnida</taxon>
        <taxon>Acari</taxon>
        <taxon>Acariformes</taxon>
        <taxon>Trombidiformes</taxon>
        <taxon>Prostigmata</taxon>
        <taxon>Eleutherengona</taxon>
        <taxon>Raphignathae</taxon>
        <taxon>Tetranychoidea</taxon>
        <taxon>Tetranychidae</taxon>
        <taxon>Tetranychus</taxon>
    </lineage>
</organism>
<dbReference type="OMA" id="EIIVIHK"/>
<evidence type="ECO:0000259" key="18">
    <source>
        <dbReference type="Pfam" id="PF00133"/>
    </source>
</evidence>
<dbReference type="FunFam" id="3.40.50.620:FF:000050">
    <property type="entry name" value="Isoleucyl-tRNA synthetase,cytoplasmic"/>
    <property type="match status" value="1"/>
</dbReference>
<dbReference type="GO" id="GO:0005524">
    <property type="term" value="F:ATP binding"/>
    <property type="evidence" value="ECO:0007669"/>
    <property type="project" value="UniProtKB-KW"/>
</dbReference>
<dbReference type="Pfam" id="PF00133">
    <property type="entry name" value="tRNA-synt_1"/>
    <property type="match status" value="1"/>
</dbReference>
<dbReference type="GO" id="GO:0002161">
    <property type="term" value="F:aminoacyl-tRNA deacylase activity"/>
    <property type="evidence" value="ECO:0007669"/>
    <property type="project" value="InterPro"/>
</dbReference>
<dbReference type="SUPFAM" id="SSF52374">
    <property type="entry name" value="Nucleotidylyl transferase"/>
    <property type="match status" value="1"/>
</dbReference>
<evidence type="ECO:0000256" key="17">
    <source>
        <dbReference type="RuleBase" id="RU363035"/>
    </source>
</evidence>
<evidence type="ECO:0000256" key="7">
    <source>
        <dbReference type="ARBA" id="ARBA00022598"/>
    </source>
</evidence>
<keyword evidence="5" id="KW-0963">Cytoplasm</keyword>
<dbReference type="InterPro" id="IPR033709">
    <property type="entry name" value="Anticodon_Ile_ABEc"/>
</dbReference>
<dbReference type="FunFam" id="1.10.730.10:FF:000004">
    <property type="entry name" value="Isoleucyl-tRNA synthetase, cytoplasmic"/>
    <property type="match status" value="1"/>
</dbReference>
<dbReference type="CDD" id="cd00818">
    <property type="entry name" value="IleRS_core"/>
    <property type="match status" value="1"/>
</dbReference>
<dbReference type="HOGENOM" id="CLU_001493_1_0_1"/>
<keyword evidence="7 17" id="KW-0436">Ligase</keyword>
<feature type="domain" description="Isoleucine--tRNA ligase cytoplasmic ubiquitin-like" evidence="20">
    <location>
        <begin position="1087"/>
        <end position="1172"/>
    </location>
</feature>
<evidence type="ECO:0000256" key="10">
    <source>
        <dbReference type="ARBA" id="ARBA00022917"/>
    </source>
</evidence>
<dbReference type="GO" id="GO:0005829">
    <property type="term" value="C:cytosol"/>
    <property type="evidence" value="ECO:0007669"/>
    <property type="project" value="UniProtKB-SubCell"/>
</dbReference>
<evidence type="ECO:0000256" key="1">
    <source>
        <dbReference type="ARBA" id="ARBA00003170"/>
    </source>
</evidence>
<dbReference type="KEGG" id="tut:107367498"/>
<evidence type="ECO:0000256" key="9">
    <source>
        <dbReference type="ARBA" id="ARBA00022840"/>
    </source>
</evidence>
<dbReference type="GO" id="GO:0006428">
    <property type="term" value="P:isoleucyl-tRNA aminoacylation"/>
    <property type="evidence" value="ECO:0007669"/>
    <property type="project" value="InterPro"/>
</dbReference>
<keyword evidence="10 17" id="KW-0648">Protein biosynthesis</keyword>
<feature type="domain" description="Aminoacyl-tRNA synthetase class Ia" evidence="18">
    <location>
        <begin position="18"/>
        <end position="638"/>
    </location>
</feature>
<feature type="domain" description="Methionyl/Valyl/Leucyl/Isoleucyl-tRNA synthetase anticodon-binding" evidence="19">
    <location>
        <begin position="693"/>
        <end position="846"/>
    </location>
</feature>
<dbReference type="PRINTS" id="PR00984">
    <property type="entry name" value="TRNASYNTHILE"/>
</dbReference>
<dbReference type="OrthoDB" id="1706657at2759"/>
<reference evidence="22" key="1">
    <citation type="submission" date="2011-08" db="EMBL/GenBank/DDBJ databases">
        <authorList>
            <person name="Rombauts S."/>
        </authorList>
    </citation>
    <scope>NUCLEOTIDE SEQUENCE</scope>
    <source>
        <strain evidence="22">London</strain>
    </source>
</reference>
<dbReference type="SUPFAM" id="SSF50677">
    <property type="entry name" value="ValRS/IleRS/LeuRS editing domain"/>
    <property type="match status" value="1"/>
</dbReference>
<dbReference type="CDD" id="cd07961">
    <property type="entry name" value="Anticodon_Ia_Ile_ABEc"/>
    <property type="match status" value="1"/>
</dbReference>
<dbReference type="InterPro" id="IPR002300">
    <property type="entry name" value="aa-tRNA-synth_Ia"/>
</dbReference>
<protein>
    <recommendedName>
        <fullName evidence="16">Isoleucine--tRNA ligase, cytoplasmic</fullName>
        <ecNumber evidence="4">6.1.1.5</ecNumber>
    </recommendedName>
    <alternativeName>
        <fullName evidence="13">Isoleucyl-tRNA synthetase</fullName>
    </alternativeName>
</protein>
<dbReference type="eggNOG" id="KOG0434">
    <property type="taxonomic scope" value="Eukaryota"/>
</dbReference>
<evidence type="ECO:0000256" key="8">
    <source>
        <dbReference type="ARBA" id="ARBA00022741"/>
    </source>
</evidence>
<evidence type="ECO:0000313" key="22">
    <source>
        <dbReference type="Proteomes" id="UP000015104"/>
    </source>
</evidence>
<proteinExistence type="inferred from homology"/>
<name>T1KUI4_TETUR</name>
<dbReference type="EMBL" id="CAEY01000573">
    <property type="status" value="NOT_ANNOTATED_CDS"/>
    <property type="molecule type" value="Genomic_DNA"/>
</dbReference>
<keyword evidence="22" id="KW-1185">Reference proteome</keyword>
<evidence type="ECO:0000313" key="21">
    <source>
        <dbReference type="EnsemblMetazoa" id="tetur22g00070.1"/>
    </source>
</evidence>